<protein>
    <submittedName>
        <fullName evidence="1">Acyltransferase-like protein</fullName>
    </submittedName>
</protein>
<keyword evidence="2" id="KW-1185">Reference proteome</keyword>
<dbReference type="EMBL" id="CM045765">
    <property type="protein sequence ID" value="KAI8001175.1"/>
    <property type="molecule type" value="Genomic_DNA"/>
</dbReference>
<evidence type="ECO:0000313" key="1">
    <source>
        <dbReference type="EMBL" id="KAI8001175.1"/>
    </source>
</evidence>
<dbReference type="Proteomes" id="UP001060215">
    <property type="component" value="Chromosome 8"/>
</dbReference>
<accession>A0ACC0GJC0</accession>
<evidence type="ECO:0000313" key="2">
    <source>
        <dbReference type="Proteomes" id="UP001060215"/>
    </source>
</evidence>
<reference evidence="1 2" key="1">
    <citation type="journal article" date="2022" name="Plant J.">
        <title>Chromosome-level genome of Camellia lanceoleosa provides a valuable resource for understanding genome evolution and self-incompatibility.</title>
        <authorList>
            <person name="Gong W."/>
            <person name="Xiao S."/>
            <person name="Wang L."/>
            <person name="Liao Z."/>
            <person name="Chang Y."/>
            <person name="Mo W."/>
            <person name="Hu G."/>
            <person name="Li W."/>
            <person name="Zhao G."/>
            <person name="Zhu H."/>
            <person name="Hu X."/>
            <person name="Ji K."/>
            <person name="Xiang X."/>
            <person name="Song Q."/>
            <person name="Yuan D."/>
            <person name="Jin S."/>
            <person name="Zhang L."/>
        </authorList>
    </citation>
    <scope>NUCLEOTIDE SEQUENCE [LARGE SCALE GENOMIC DNA]</scope>
    <source>
        <strain evidence="1">SQ_2022a</strain>
    </source>
</reference>
<organism evidence="1 2">
    <name type="scientific">Camellia lanceoleosa</name>
    <dbReference type="NCBI Taxonomy" id="1840588"/>
    <lineage>
        <taxon>Eukaryota</taxon>
        <taxon>Viridiplantae</taxon>
        <taxon>Streptophyta</taxon>
        <taxon>Embryophyta</taxon>
        <taxon>Tracheophyta</taxon>
        <taxon>Spermatophyta</taxon>
        <taxon>Magnoliopsida</taxon>
        <taxon>eudicotyledons</taxon>
        <taxon>Gunneridae</taxon>
        <taxon>Pentapetalae</taxon>
        <taxon>asterids</taxon>
        <taxon>Ericales</taxon>
        <taxon>Theaceae</taxon>
        <taxon>Camellia</taxon>
    </lineage>
</organism>
<comment type="caution">
    <text evidence="1">The sequence shown here is derived from an EMBL/GenBank/DDBJ whole genome shotgun (WGS) entry which is preliminary data.</text>
</comment>
<name>A0ACC0GJC0_9ERIC</name>
<gene>
    <name evidence="1" type="ORF">LOK49_LG09G01505</name>
</gene>
<sequence length="191" mass="21957">MELFTFLTQEKILPPLIEVKDIDVHFIYSIFGVVNVYMRNLVCLFSTQVCRTNQGEEYKLFWPQQSEFIRMAARFGAKIIPFGAVGEDDVGQVVLDYHDLMKIPYFRAGIAELTDAAVQLRTDIEGEVANQAVHLSIVLPKLPGRSYYFFGKPIETEGRKQELKSTEKAHELYVEVKSEVEKCIAFLKEKR</sequence>
<proteinExistence type="predicted"/>